<reference evidence="1" key="1">
    <citation type="submission" date="2022-08" db="EMBL/GenBank/DDBJ databases">
        <authorList>
            <person name="Kallberg Y."/>
            <person name="Tangrot J."/>
            <person name="Rosling A."/>
        </authorList>
    </citation>
    <scope>NUCLEOTIDE SEQUENCE</scope>
    <source>
        <strain evidence="1">Wild A</strain>
    </source>
</reference>
<organism evidence="1 2">
    <name type="scientific">Funneliformis geosporum</name>
    <dbReference type="NCBI Taxonomy" id="1117311"/>
    <lineage>
        <taxon>Eukaryota</taxon>
        <taxon>Fungi</taxon>
        <taxon>Fungi incertae sedis</taxon>
        <taxon>Mucoromycota</taxon>
        <taxon>Glomeromycotina</taxon>
        <taxon>Glomeromycetes</taxon>
        <taxon>Glomerales</taxon>
        <taxon>Glomeraceae</taxon>
        <taxon>Funneliformis</taxon>
    </lineage>
</organism>
<dbReference type="EMBL" id="CAMKVN010007075">
    <property type="protein sequence ID" value="CAI2191066.1"/>
    <property type="molecule type" value="Genomic_DNA"/>
</dbReference>
<comment type="caution">
    <text evidence="1">The sequence shown here is derived from an EMBL/GenBank/DDBJ whole genome shotgun (WGS) entry which is preliminary data.</text>
</comment>
<proteinExistence type="predicted"/>
<evidence type="ECO:0000313" key="1">
    <source>
        <dbReference type="EMBL" id="CAI2191066.1"/>
    </source>
</evidence>
<dbReference type="Proteomes" id="UP001153678">
    <property type="component" value="Unassembled WGS sequence"/>
</dbReference>
<protein>
    <submittedName>
        <fullName evidence="1">8803_t:CDS:1</fullName>
    </submittedName>
</protein>
<keyword evidence="2" id="KW-1185">Reference proteome</keyword>
<evidence type="ECO:0000313" key="2">
    <source>
        <dbReference type="Proteomes" id="UP001153678"/>
    </source>
</evidence>
<name>A0A9W4T1E0_9GLOM</name>
<dbReference type="AlphaFoldDB" id="A0A9W4T1E0"/>
<sequence>MNSADIYTAARSYLRQNIMNCYFYLILYIKLIEIFKESSDYHEISTKAIELVSFFNTSSYFLGKLCEEQKSIYDKVIVLQYLCVIRWNSHYICFNSLVKTKIALKILVTKYENLSI</sequence>
<accession>A0A9W4T1E0</accession>
<dbReference type="OrthoDB" id="2306722at2759"/>
<gene>
    <name evidence="1" type="ORF">FWILDA_LOCUS14890</name>
</gene>